<feature type="region of interest" description="Disordered" evidence="1">
    <location>
        <begin position="231"/>
        <end position="257"/>
    </location>
</feature>
<reference evidence="2" key="1">
    <citation type="submission" date="2021-04" db="EMBL/GenBank/DDBJ databases">
        <authorList>
            <person name="Zhang D.-C."/>
        </authorList>
    </citation>
    <scope>NUCLEOTIDE SEQUENCE</scope>
    <source>
        <strain evidence="2">CGMCC 1.15697</strain>
    </source>
</reference>
<dbReference type="Proteomes" id="UP000672602">
    <property type="component" value="Unassembled WGS sequence"/>
</dbReference>
<proteinExistence type="predicted"/>
<protein>
    <submittedName>
        <fullName evidence="2">Uncharacterized protein</fullName>
    </submittedName>
</protein>
<comment type="caution">
    <text evidence="2">The sequence shown here is derived from an EMBL/GenBank/DDBJ whole genome shotgun (WGS) entry which is preliminary data.</text>
</comment>
<name>A0A8J7S7E9_9PROT</name>
<accession>A0A8J7S7E9</accession>
<dbReference type="RefSeq" id="WP_210681519.1">
    <property type="nucleotide sequence ID" value="NZ_JAGMWN010000003.1"/>
</dbReference>
<sequence>MSLFLLLLAFFILLNSLATLVETRSRAVLSSVSATFRTERISDISAEILVSTLGETPEPAEVLEEVERLWITAVPITKVEMVTAGDDMILELPVMQVFVGAEPRVREDRIDLINATASALAARLRGYTVIAQMTFFVEDLNDDYTPPAAARREAEGGGDTLVDLDDPGADLLPASAMEGLPLAMARADRMAQALTDAGAPPDGVQVGLREGNPRKLQFRFYVRDADAARVTFSAPPPASSTGDAPQPGPDPGAEDEP</sequence>
<gene>
    <name evidence="2" type="ORF">KAJ83_07975</name>
</gene>
<dbReference type="EMBL" id="JAGMWN010000003">
    <property type="protein sequence ID" value="MBP5856942.1"/>
    <property type="molecule type" value="Genomic_DNA"/>
</dbReference>
<feature type="region of interest" description="Disordered" evidence="1">
    <location>
        <begin position="150"/>
        <end position="169"/>
    </location>
</feature>
<evidence type="ECO:0000313" key="2">
    <source>
        <dbReference type="EMBL" id="MBP5856942.1"/>
    </source>
</evidence>
<evidence type="ECO:0000313" key="3">
    <source>
        <dbReference type="Proteomes" id="UP000672602"/>
    </source>
</evidence>
<keyword evidence="3" id="KW-1185">Reference proteome</keyword>
<evidence type="ECO:0000256" key="1">
    <source>
        <dbReference type="SAM" id="MobiDB-lite"/>
    </source>
</evidence>
<organism evidence="2 3">
    <name type="scientific">Marivibrio halodurans</name>
    <dbReference type="NCBI Taxonomy" id="2039722"/>
    <lineage>
        <taxon>Bacteria</taxon>
        <taxon>Pseudomonadati</taxon>
        <taxon>Pseudomonadota</taxon>
        <taxon>Alphaproteobacteria</taxon>
        <taxon>Rhodospirillales</taxon>
        <taxon>Rhodospirillaceae</taxon>
        <taxon>Marivibrio</taxon>
    </lineage>
</organism>
<dbReference type="AlphaFoldDB" id="A0A8J7S7E9"/>